<gene>
    <name evidence="2" type="ORF">CPB84DRAFT_381379</name>
</gene>
<sequence length="494" mass="56821">MPQPIIRPDSAEFPCFITKLPPELIATILKYPDIELGDILRVRRTCKYLAEVTRTKELWWRILHRYTDNPSRFLHLERPLELYTAEELENHFLRRKGAEIGWRSGDENPTRVRNFQSGQALAMHLLQGGRWLLVTTRTGSVTYYDLEEDTIIGLPLIPDQLTNQRRNHAEMAAEIDTKSPIPSFNLALALVKSAPNRVSSDTWVRMIQIWRIDLVLGNQRGDKLSATHLVSFPLPDFVSEIRSLSILGCQVSYCANCVYRSFVEYAAFVADWTRAKEAPLAYPMHIIPLYDTTENLDLLPKNRIIAVLVGDVRLYDFSNVPELKLNELPMSHLSELVDAIHPLWRSERSVSRRICYMSQLYDHQYFVLQTSRRVYLAVINEDNHAHPPIQMVEVFNLPTSIRYKGKLRIGAASSFFINHPTRATLISYFWSSKPQRLYARQGSFVEISHKSLPPRNRSFPDLGPFVDEHSGHVILSDGAEGAQLIDFSLLYVHK</sequence>
<dbReference type="OrthoDB" id="2885124at2759"/>
<feature type="domain" description="F-box" evidence="1">
    <location>
        <begin position="18"/>
        <end position="63"/>
    </location>
</feature>
<accession>A0A9P5TG48</accession>
<evidence type="ECO:0000313" key="2">
    <source>
        <dbReference type="EMBL" id="KAF8876776.1"/>
    </source>
</evidence>
<dbReference type="Proteomes" id="UP000724874">
    <property type="component" value="Unassembled WGS sequence"/>
</dbReference>
<dbReference type="EMBL" id="JADNYJ010000178">
    <property type="protein sequence ID" value="KAF8876776.1"/>
    <property type="molecule type" value="Genomic_DNA"/>
</dbReference>
<dbReference type="Pfam" id="PF12937">
    <property type="entry name" value="F-box-like"/>
    <property type="match status" value="1"/>
</dbReference>
<dbReference type="Gene3D" id="1.20.1280.50">
    <property type="match status" value="1"/>
</dbReference>
<evidence type="ECO:0000259" key="1">
    <source>
        <dbReference type="Pfam" id="PF12937"/>
    </source>
</evidence>
<dbReference type="InterPro" id="IPR036047">
    <property type="entry name" value="F-box-like_dom_sf"/>
</dbReference>
<protein>
    <recommendedName>
        <fullName evidence="1">F-box domain-containing protein</fullName>
    </recommendedName>
</protein>
<proteinExistence type="predicted"/>
<dbReference type="AlphaFoldDB" id="A0A9P5TG48"/>
<name>A0A9P5TG48_GYMJU</name>
<organism evidence="2 3">
    <name type="scientific">Gymnopilus junonius</name>
    <name type="common">Spectacular rustgill mushroom</name>
    <name type="synonym">Gymnopilus spectabilis subsp. junonius</name>
    <dbReference type="NCBI Taxonomy" id="109634"/>
    <lineage>
        <taxon>Eukaryota</taxon>
        <taxon>Fungi</taxon>
        <taxon>Dikarya</taxon>
        <taxon>Basidiomycota</taxon>
        <taxon>Agaricomycotina</taxon>
        <taxon>Agaricomycetes</taxon>
        <taxon>Agaricomycetidae</taxon>
        <taxon>Agaricales</taxon>
        <taxon>Agaricineae</taxon>
        <taxon>Hymenogastraceae</taxon>
        <taxon>Gymnopilus</taxon>
    </lineage>
</organism>
<comment type="caution">
    <text evidence="2">The sequence shown here is derived from an EMBL/GenBank/DDBJ whole genome shotgun (WGS) entry which is preliminary data.</text>
</comment>
<evidence type="ECO:0000313" key="3">
    <source>
        <dbReference type="Proteomes" id="UP000724874"/>
    </source>
</evidence>
<dbReference type="SUPFAM" id="SSF81383">
    <property type="entry name" value="F-box domain"/>
    <property type="match status" value="1"/>
</dbReference>
<reference evidence="2" key="1">
    <citation type="submission" date="2020-11" db="EMBL/GenBank/DDBJ databases">
        <authorList>
            <consortium name="DOE Joint Genome Institute"/>
            <person name="Ahrendt S."/>
            <person name="Riley R."/>
            <person name="Andreopoulos W."/>
            <person name="LaButti K."/>
            <person name="Pangilinan J."/>
            <person name="Ruiz-duenas F.J."/>
            <person name="Barrasa J.M."/>
            <person name="Sanchez-Garcia M."/>
            <person name="Camarero S."/>
            <person name="Miyauchi S."/>
            <person name="Serrano A."/>
            <person name="Linde D."/>
            <person name="Babiker R."/>
            <person name="Drula E."/>
            <person name="Ayuso-Fernandez I."/>
            <person name="Pacheco R."/>
            <person name="Padilla G."/>
            <person name="Ferreira P."/>
            <person name="Barriuso J."/>
            <person name="Kellner H."/>
            <person name="Castanera R."/>
            <person name="Alfaro M."/>
            <person name="Ramirez L."/>
            <person name="Pisabarro A.G."/>
            <person name="Kuo A."/>
            <person name="Tritt A."/>
            <person name="Lipzen A."/>
            <person name="He G."/>
            <person name="Yan M."/>
            <person name="Ng V."/>
            <person name="Cullen D."/>
            <person name="Martin F."/>
            <person name="Rosso M.-N."/>
            <person name="Henrissat B."/>
            <person name="Hibbett D."/>
            <person name="Martinez A.T."/>
            <person name="Grigoriev I.V."/>
        </authorList>
    </citation>
    <scope>NUCLEOTIDE SEQUENCE</scope>
    <source>
        <strain evidence="2">AH 44721</strain>
    </source>
</reference>
<keyword evidence="3" id="KW-1185">Reference proteome</keyword>
<dbReference type="InterPro" id="IPR001810">
    <property type="entry name" value="F-box_dom"/>
</dbReference>